<comment type="caution">
    <text evidence="2">The sequence shown here is derived from an EMBL/GenBank/DDBJ whole genome shotgun (WGS) entry which is preliminary data.</text>
</comment>
<evidence type="ECO:0000313" key="2">
    <source>
        <dbReference type="EMBL" id="RKS68539.1"/>
    </source>
</evidence>
<dbReference type="PANTHER" id="PTHR39515">
    <property type="entry name" value="CONSERVED PROTEIN"/>
    <property type="match status" value="1"/>
</dbReference>
<dbReference type="InterPro" id="IPR000835">
    <property type="entry name" value="HTH_MarR-typ"/>
</dbReference>
<dbReference type="PROSITE" id="PS50995">
    <property type="entry name" value="HTH_MARR_2"/>
    <property type="match status" value="1"/>
</dbReference>
<organism evidence="2 3">
    <name type="scientific">Motilibacter peucedani</name>
    <dbReference type="NCBI Taxonomy" id="598650"/>
    <lineage>
        <taxon>Bacteria</taxon>
        <taxon>Bacillati</taxon>
        <taxon>Actinomycetota</taxon>
        <taxon>Actinomycetes</taxon>
        <taxon>Motilibacterales</taxon>
        <taxon>Motilibacteraceae</taxon>
        <taxon>Motilibacter</taxon>
    </lineage>
</organism>
<protein>
    <submittedName>
        <fullName evidence="2">DNA-binding MarR family transcriptional regulator</fullName>
    </submittedName>
</protein>
<evidence type="ECO:0000313" key="3">
    <source>
        <dbReference type="Proteomes" id="UP000281955"/>
    </source>
</evidence>
<dbReference type="Pfam" id="PF01047">
    <property type="entry name" value="MarR"/>
    <property type="match status" value="1"/>
</dbReference>
<dbReference type="SUPFAM" id="SSF46785">
    <property type="entry name" value="Winged helix' DNA-binding domain"/>
    <property type="match status" value="1"/>
</dbReference>
<dbReference type="PANTHER" id="PTHR39515:SF2">
    <property type="entry name" value="HTH-TYPE TRANSCRIPTIONAL REGULATOR RV0880"/>
    <property type="match status" value="1"/>
</dbReference>
<dbReference type="EMBL" id="RBWV01000016">
    <property type="protein sequence ID" value="RKS68539.1"/>
    <property type="molecule type" value="Genomic_DNA"/>
</dbReference>
<keyword evidence="2" id="KW-0238">DNA-binding</keyword>
<keyword evidence="3" id="KW-1185">Reference proteome</keyword>
<dbReference type="Gene3D" id="1.10.10.10">
    <property type="entry name" value="Winged helix-like DNA-binding domain superfamily/Winged helix DNA-binding domain"/>
    <property type="match status" value="1"/>
</dbReference>
<accession>A0A420XKC9</accession>
<feature type="domain" description="HTH marR-type" evidence="1">
    <location>
        <begin position="3"/>
        <end position="134"/>
    </location>
</feature>
<dbReference type="SMART" id="SM00347">
    <property type="entry name" value="HTH_MARR"/>
    <property type="match status" value="1"/>
</dbReference>
<dbReference type="RefSeq" id="WP_121194913.1">
    <property type="nucleotide sequence ID" value="NZ_RBWV01000016.1"/>
</dbReference>
<dbReference type="PRINTS" id="PR00598">
    <property type="entry name" value="HTHMARR"/>
</dbReference>
<reference evidence="2 3" key="1">
    <citation type="submission" date="2018-10" db="EMBL/GenBank/DDBJ databases">
        <title>Genomic Encyclopedia of Archaeal and Bacterial Type Strains, Phase II (KMG-II): from individual species to whole genera.</title>
        <authorList>
            <person name="Goeker M."/>
        </authorList>
    </citation>
    <scope>NUCLEOTIDE SEQUENCE [LARGE SCALE GENOMIC DNA]</scope>
    <source>
        <strain evidence="2 3">RP-AC37</strain>
    </source>
</reference>
<sequence>MADDELGPELRVAVMRLARRLRNERNSDLPVGQLTALATLDRHGPLTPGELAEAEHVSPPSMTRVLAALDARSLVRREAHPTDGRQQVVSITDEARALLVADRARRDAWLTCRLRELGPAERDALTAAIPVLQTLAGS</sequence>
<evidence type="ECO:0000259" key="1">
    <source>
        <dbReference type="PROSITE" id="PS50995"/>
    </source>
</evidence>
<dbReference type="InParanoid" id="A0A420XKC9"/>
<dbReference type="Proteomes" id="UP000281955">
    <property type="component" value="Unassembled WGS sequence"/>
</dbReference>
<dbReference type="InterPro" id="IPR036388">
    <property type="entry name" value="WH-like_DNA-bd_sf"/>
</dbReference>
<dbReference type="FunCoup" id="A0A420XKC9">
    <property type="interactions" value="2"/>
</dbReference>
<dbReference type="GO" id="GO:0003700">
    <property type="term" value="F:DNA-binding transcription factor activity"/>
    <property type="evidence" value="ECO:0007669"/>
    <property type="project" value="InterPro"/>
</dbReference>
<dbReference type="InterPro" id="IPR036390">
    <property type="entry name" value="WH_DNA-bd_sf"/>
</dbReference>
<proteinExistence type="predicted"/>
<dbReference type="AlphaFoldDB" id="A0A420XKC9"/>
<dbReference type="GO" id="GO:0003677">
    <property type="term" value="F:DNA binding"/>
    <property type="evidence" value="ECO:0007669"/>
    <property type="project" value="UniProtKB-KW"/>
</dbReference>
<gene>
    <name evidence="2" type="ORF">CLV35_3667</name>
</gene>
<name>A0A420XKC9_9ACTN</name>
<dbReference type="InterPro" id="IPR052526">
    <property type="entry name" value="HTH-type_Bedaq_tolerance"/>
</dbReference>
<dbReference type="OrthoDB" id="9804055at2"/>